<feature type="compositionally biased region" description="Basic residues" evidence="1">
    <location>
        <begin position="43"/>
        <end position="52"/>
    </location>
</feature>
<sequence>MIGWLASRRTLVFLDPLKATREPMKPPHLHTPSRVGEKDGEHKKKLIKKKNKKKEDLTNPVLLIRHQMNAAVYRESWRIAPLLPLPELSFSSSQYKNHFTLSQSLPQDPRWCLLLALSTAGQDEELGHGHQPCGRGQHHRPRLQAGKFWPCKQAKKELDRKTGQEEEALQTDHFIFLFHLAT</sequence>
<dbReference type="AlphaFoldDB" id="A0A8A1LGX9"/>
<dbReference type="EMBL" id="CP069103">
    <property type="protein sequence ID" value="QSS52770.1"/>
    <property type="molecule type" value="Genomic_DNA"/>
</dbReference>
<evidence type="ECO:0000313" key="2">
    <source>
        <dbReference type="EMBL" id="QSS52770.1"/>
    </source>
</evidence>
<reference evidence="2" key="1">
    <citation type="submission" date="2021-01" db="EMBL/GenBank/DDBJ databases">
        <title>Chromosome-level genome assembly of a human fungal pathogen reveals clustering of transcriptionally co-regulated genes.</title>
        <authorList>
            <person name="Voorhies M."/>
            <person name="Cohen S."/>
            <person name="Shea T.P."/>
            <person name="Petrus S."/>
            <person name="Munoz J.F."/>
            <person name="Poplawski S."/>
            <person name="Goldman W.E."/>
            <person name="Michael T."/>
            <person name="Cuomo C.A."/>
            <person name="Sil A."/>
            <person name="Beyhan S."/>
        </authorList>
    </citation>
    <scope>NUCLEOTIDE SEQUENCE</scope>
    <source>
        <strain evidence="2">H88</strain>
    </source>
</reference>
<dbReference type="VEuPathDB" id="FungiDB:I7I53_08502"/>
<protein>
    <submittedName>
        <fullName evidence="2">Uncharacterized protein</fullName>
    </submittedName>
</protein>
<gene>
    <name evidence="2" type="ORF">I7I53_08502</name>
</gene>
<dbReference type="Proteomes" id="UP000663419">
    <property type="component" value="Chromosome 2"/>
</dbReference>
<accession>A0A8A1LGX9</accession>
<proteinExistence type="predicted"/>
<name>A0A8A1LGX9_AJEC8</name>
<organism evidence="2 3">
    <name type="scientific">Ajellomyces capsulatus (strain H88)</name>
    <name type="common">Darling's disease fungus</name>
    <name type="synonym">Histoplasma capsulatum</name>
    <dbReference type="NCBI Taxonomy" id="544711"/>
    <lineage>
        <taxon>Eukaryota</taxon>
        <taxon>Fungi</taxon>
        <taxon>Dikarya</taxon>
        <taxon>Ascomycota</taxon>
        <taxon>Pezizomycotina</taxon>
        <taxon>Eurotiomycetes</taxon>
        <taxon>Eurotiomycetidae</taxon>
        <taxon>Onygenales</taxon>
        <taxon>Ajellomycetaceae</taxon>
        <taxon>Histoplasma</taxon>
    </lineage>
</organism>
<evidence type="ECO:0000256" key="1">
    <source>
        <dbReference type="SAM" id="MobiDB-lite"/>
    </source>
</evidence>
<feature type="region of interest" description="Disordered" evidence="1">
    <location>
        <begin position="22"/>
        <end position="53"/>
    </location>
</feature>
<evidence type="ECO:0000313" key="3">
    <source>
        <dbReference type="Proteomes" id="UP000663419"/>
    </source>
</evidence>